<protein>
    <submittedName>
        <fullName evidence="1">Uncharacterized protein</fullName>
    </submittedName>
</protein>
<gene>
    <name evidence="1" type="ORF">NGX11_06405</name>
</gene>
<evidence type="ECO:0000313" key="1">
    <source>
        <dbReference type="EMBL" id="UYF42539.1"/>
    </source>
</evidence>
<dbReference type="Proteomes" id="UP001164100">
    <property type="component" value="Chromosome"/>
</dbReference>
<dbReference type="EMBL" id="CP099556">
    <property type="protein sequence ID" value="UYF42539.1"/>
    <property type="molecule type" value="Genomic_DNA"/>
</dbReference>
<name>A0AA46NL86_9BACT</name>
<organism evidence="1 2">
    <name type="scientific">Aliarcobacter cryaerophilus</name>
    <dbReference type="NCBI Taxonomy" id="28198"/>
    <lineage>
        <taxon>Bacteria</taxon>
        <taxon>Pseudomonadati</taxon>
        <taxon>Campylobacterota</taxon>
        <taxon>Epsilonproteobacteria</taxon>
        <taxon>Campylobacterales</taxon>
        <taxon>Arcobacteraceae</taxon>
        <taxon>Aliarcobacter</taxon>
    </lineage>
</organism>
<reference evidence="1" key="1">
    <citation type="journal article" date="2022" name="Front. Microbiol.">
        <title>Species classification and novel plasmid identifications in Arcobacter cryaerophilus and Arcobacter cryaerophilus-like organisms.</title>
        <authorList>
            <person name="Zhou G."/>
            <person name="Wang M."/>
            <person name="Wang H."/>
            <person name="Chen X."/>
            <person name="Gu Y."/>
            <person name="Shao Z."/>
            <person name="Zhang J."/>
            <person name="Zhang M."/>
        </authorList>
    </citation>
    <scope>NUCLEOTIDE SEQUENCE</scope>
    <source>
        <strain evidence="1">ICDCAC48</strain>
    </source>
</reference>
<proteinExistence type="predicted"/>
<evidence type="ECO:0000313" key="2">
    <source>
        <dbReference type="Proteomes" id="UP001164100"/>
    </source>
</evidence>
<sequence length="162" mass="19225">MYITQEEANKLKGDINMLAMYIKDKEKGFEKILNEHKFAIADLFMETKNFLRAYNIYKDVFLNDLERLCTDEKDLTAVIICAVKIYYCALQFADDLLEETETYIKTFIVQAKKLFDLEEYENILKENLIAYEELQDVTKLEIYKKLFLYQDGEGNKEAKNDF</sequence>
<accession>A0AA46NL86</accession>
<dbReference type="RefSeq" id="WP_263514153.1">
    <property type="nucleotide sequence ID" value="NZ_CP099556.1"/>
</dbReference>
<dbReference type="AlphaFoldDB" id="A0AA46NL86"/>